<gene>
    <name evidence="2" type="ORF">CMUS01_10051</name>
</gene>
<dbReference type="EMBL" id="WIGM01000450">
    <property type="protein sequence ID" value="KAF6824875.1"/>
    <property type="molecule type" value="Genomic_DNA"/>
</dbReference>
<dbReference type="AlphaFoldDB" id="A0A8H6K526"/>
<evidence type="ECO:0000313" key="3">
    <source>
        <dbReference type="Proteomes" id="UP000639643"/>
    </source>
</evidence>
<dbReference type="OrthoDB" id="4725912at2759"/>
<reference evidence="2" key="1">
    <citation type="journal article" date="2020" name="Phytopathology">
        <title>Genome Sequence Resources of Colletotrichum truncatum, C. plurivorum, C. musicola, and C. sojae: Four Species Pathogenic to Soybean (Glycine max).</title>
        <authorList>
            <person name="Rogerio F."/>
            <person name="Boufleur T.R."/>
            <person name="Ciampi-Guillardi M."/>
            <person name="Sukno S.A."/>
            <person name="Thon M.R."/>
            <person name="Massola Junior N.S."/>
            <person name="Baroncelli R."/>
        </authorList>
    </citation>
    <scope>NUCLEOTIDE SEQUENCE</scope>
    <source>
        <strain evidence="2">LFN0074</strain>
    </source>
</reference>
<keyword evidence="3" id="KW-1185">Reference proteome</keyword>
<name>A0A8H6K526_9PEZI</name>
<feature type="region of interest" description="Disordered" evidence="1">
    <location>
        <begin position="143"/>
        <end position="168"/>
    </location>
</feature>
<organism evidence="2 3">
    <name type="scientific">Colletotrichum musicola</name>
    <dbReference type="NCBI Taxonomy" id="2175873"/>
    <lineage>
        <taxon>Eukaryota</taxon>
        <taxon>Fungi</taxon>
        <taxon>Dikarya</taxon>
        <taxon>Ascomycota</taxon>
        <taxon>Pezizomycotina</taxon>
        <taxon>Sordariomycetes</taxon>
        <taxon>Hypocreomycetidae</taxon>
        <taxon>Glomerellales</taxon>
        <taxon>Glomerellaceae</taxon>
        <taxon>Colletotrichum</taxon>
        <taxon>Colletotrichum orchidearum species complex</taxon>
    </lineage>
</organism>
<accession>A0A8H6K526</accession>
<protein>
    <submittedName>
        <fullName evidence="2">Uncharacterized protein</fullName>
    </submittedName>
</protein>
<evidence type="ECO:0000256" key="1">
    <source>
        <dbReference type="SAM" id="MobiDB-lite"/>
    </source>
</evidence>
<comment type="caution">
    <text evidence="2">The sequence shown here is derived from an EMBL/GenBank/DDBJ whole genome shotgun (WGS) entry which is preliminary data.</text>
</comment>
<evidence type="ECO:0000313" key="2">
    <source>
        <dbReference type="EMBL" id="KAF6824875.1"/>
    </source>
</evidence>
<dbReference type="Proteomes" id="UP000639643">
    <property type="component" value="Unassembled WGS sequence"/>
</dbReference>
<sequence length="220" mass="24396">MATKEPTSEPHHFLYLTRGPNSTITVNLAKAKGNPAPLYSVTHNPKMHKMEIRRLRCDAASEQRPVGAVKLRTLPPRVEVTVRGAAFKMARRHPLSTSLAFRFLGAGEMRWERLPGKARGMRLVDFNGSVRAHFRPRMHIRVLEDPAGGGGADERKRQQNAGGMGNKAGWGPGFELHAAKLADLDLDLIVTTGLAVAEYRRQLDEDWDDVAEESERGRSG</sequence>
<proteinExistence type="predicted"/>